<dbReference type="Proteomes" id="UP000028680">
    <property type="component" value="Chromosome"/>
</dbReference>
<keyword evidence="3" id="KW-0233">DNA recombination</keyword>
<dbReference type="Pfam" id="PF00589">
    <property type="entry name" value="Phage_integrase"/>
    <property type="match status" value="1"/>
</dbReference>
<keyword evidence="1" id="KW-0159">Chromosome partition</keyword>
<dbReference type="GO" id="GO:0003677">
    <property type="term" value="F:DNA binding"/>
    <property type="evidence" value="ECO:0007669"/>
    <property type="project" value="InterPro"/>
</dbReference>
<dbReference type="InterPro" id="IPR011010">
    <property type="entry name" value="DNA_brk_join_enz"/>
</dbReference>
<dbReference type="GO" id="GO:0007059">
    <property type="term" value="P:chromosome segregation"/>
    <property type="evidence" value="ECO:0007669"/>
    <property type="project" value="UniProtKB-KW"/>
</dbReference>
<dbReference type="RefSeq" id="WP_044049597.1">
    <property type="nucleotide sequence ID" value="NZ_CP003984.1"/>
</dbReference>
<sequence length="199" mass="22164">MGLGKQAKTLSRVQVKMISEYLLTNRYGLRDQTIFYFSVKAGLRAKEIAHLKWSMVMNSDGSVGDYLNLPNASSKGNGGRVVPLNKDLKLNLIKLLKEHSSCQHFSPSTSAIIRTERSKSTSSQAIVNMFQRWYGRLGLVGCSSHSGRRTFITETSKKISTVGGSLRDIQMMVGHASLQTTQRYIESDSDSQMRVVNLI</sequence>
<dbReference type="KEGG" id="ptp:RCA23_c12360"/>
<reference evidence="5 6" key="1">
    <citation type="journal article" date="2014" name="ISME J.">
        <title>Adaptation of an abundant Roseobacter RCA organism to pelagic systems revealed by genomic and transcriptomic analyses.</title>
        <authorList>
            <person name="Voget S."/>
            <person name="Wemheuer B."/>
            <person name="Brinkhoff T."/>
            <person name="Vollmers J."/>
            <person name="Dietrich S."/>
            <person name="Giebel H.A."/>
            <person name="Beardsley C."/>
            <person name="Sardemann C."/>
            <person name="Bakenhus I."/>
            <person name="Billerbeck S."/>
            <person name="Daniel R."/>
            <person name="Simon M."/>
        </authorList>
    </citation>
    <scope>NUCLEOTIDE SEQUENCE [LARGE SCALE GENOMIC DNA]</scope>
    <source>
        <strain evidence="5 6">RCA23</strain>
    </source>
</reference>
<dbReference type="InterPro" id="IPR002104">
    <property type="entry name" value="Integrase_catalytic"/>
</dbReference>
<organism evidence="5 6">
    <name type="scientific">Planktomarina temperata RCA23</name>
    <dbReference type="NCBI Taxonomy" id="666509"/>
    <lineage>
        <taxon>Bacteria</taxon>
        <taxon>Pseudomonadati</taxon>
        <taxon>Pseudomonadota</taxon>
        <taxon>Alphaproteobacteria</taxon>
        <taxon>Rhodobacterales</taxon>
        <taxon>Paracoccaceae</taxon>
        <taxon>Planktomarina</taxon>
    </lineage>
</organism>
<keyword evidence="6" id="KW-1185">Reference proteome</keyword>
<dbReference type="Gene3D" id="1.10.443.10">
    <property type="entry name" value="Intergrase catalytic core"/>
    <property type="match status" value="1"/>
</dbReference>
<evidence type="ECO:0000256" key="2">
    <source>
        <dbReference type="ARBA" id="ARBA00022908"/>
    </source>
</evidence>
<keyword evidence="2" id="KW-0229">DNA integration</keyword>
<feature type="domain" description="Tyr recombinase" evidence="4">
    <location>
        <begin position="5"/>
        <end position="197"/>
    </location>
</feature>
<dbReference type="EMBL" id="CP003984">
    <property type="protein sequence ID" value="AII86783.1"/>
    <property type="molecule type" value="Genomic_DNA"/>
</dbReference>
<dbReference type="PROSITE" id="PS51898">
    <property type="entry name" value="TYR_RECOMBINASE"/>
    <property type="match status" value="1"/>
</dbReference>
<accession>A0AAN0RIH1</accession>
<dbReference type="CDD" id="cd00397">
    <property type="entry name" value="DNA_BRE_C"/>
    <property type="match status" value="1"/>
</dbReference>
<dbReference type="GO" id="GO:0015074">
    <property type="term" value="P:DNA integration"/>
    <property type="evidence" value="ECO:0007669"/>
    <property type="project" value="UniProtKB-KW"/>
</dbReference>
<dbReference type="PANTHER" id="PTHR30349">
    <property type="entry name" value="PHAGE INTEGRASE-RELATED"/>
    <property type="match status" value="1"/>
</dbReference>
<dbReference type="InterPro" id="IPR050090">
    <property type="entry name" value="Tyrosine_recombinase_XerCD"/>
</dbReference>
<evidence type="ECO:0000313" key="6">
    <source>
        <dbReference type="Proteomes" id="UP000028680"/>
    </source>
</evidence>
<gene>
    <name evidence="5" type="ORF">RCA23_c12360</name>
</gene>
<dbReference type="InterPro" id="IPR013762">
    <property type="entry name" value="Integrase-like_cat_sf"/>
</dbReference>
<evidence type="ECO:0000256" key="1">
    <source>
        <dbReference type="ARBA" id="ARBA00022829"/>
    </source>
</evidence>
<dbReference type="PANTHER" id="PTHR30349:SF81">
    <property type="entry name" value="TYROSINE RECOMBINASE XERC"/>
    <property type="match status" value="1"/>
</dbReference>
<evidence type="ECO:0000259" key="4">
    <source>
        <dbReference type="PROSITE" id="PS51898"/>
    </source>
</evidence>
<evidence type="ECO:0000256" key="3">
    <source>
        <dbReference type="ARBA" id="ARBA00023172"/>
    </source>
</evidence>
<dbReference type="GO" id="GO:0006310">
    <property type="term" value="P:DNA recombination"/>
    <property type="evidence" value="ECO:0007669"/>
    <property type="project" value="UniProtKB-KW"/>
</dbReference>
<name>A0AAN0RIH1_9RHOB</name>
<protein>
    <submittedName>
        <fullName evidence="5">Integrase</fullName>
    </submittedName>
</protein>
<evidence type="ECO:0000313" key="5">
    <source>
        <dbReference type="EMBL" id="AII86783.1"/>
    </source>
</evidence>
<dbReference type="SUPFAM" id="SSF56349">
    <property type="entry name" value="DNA breaking-rejoining enzymes"/>
    <property type="match status" value="1"/>
</dbReference>
<proteinExistence type="predicted"/>
<dbReference type="AlphaFoldDB" id="A0AAN0RIH1"/>